<evidence type="ECO:0000313" key="3">
    <source>
        <dbReference type="Proteomes" id="UP000186922"/>
    </source>
</evidence>
<sequence length="112" mass="12649">MHGLASGANHFGRLFVVMLRLLGTYWLPTGVVRARDNPECPTAIHLWQLDGSRPIESSLPGEATRRWNVIGHGRPIRVNITKFQMGATVQRGIFKKYCPVTPRLKIVDNRCK</sequence>
<evidence type="ECO:0000256" key="1">
    <source>
        <dbReference type="SAM" id="SignalP"/>
    </source>
</evidence>
<keyword evidence="3" id="KW-1185">Reference proteome</keyword>
<dbReference type="AlphaFoldDB" id="A0A1D1UI20"/>
<proteinExistence type="predicted"/>
<protein>
    <recommendedName>
        <fullName evidence="4">Secreted protein</fullName>
    </recommendedName>
</protein>
<organism evidence="2 3">
    <name type="scientific">Ramazzottius varieornatus</name>
    <name type="common">Water bear</name>
    <name type="synonym">Tardigrade</name>
    <dbReference type="NCBI Taxonomy" id="947166"/>
    <lineage>
        <taxon>Eukaryota</taxon>
        <taxon>Metazoa</taxon>
        <taxon>Ecdysozoa</taxon>
        <taxon>Tardigrada</taxon>
        <taxon>Eutardigrada</taxon>
        <taxon>Parachela</taxon>
        <taxon>Hypsibioidea</taxon>
        <taxon>Ramazzottiidae</taxon>
        <taxon>Ramazzottius</taxon>
    </lineage>
</organism>
<evidence type="ECO:0000313" key="2">
    <source>
        <dbReference type="EMBL" id="GAU89359.1"/>
    </source>
</evidence>
<dbReference type="EMBL" id="BDGG01000001">
    <property type="protein sequence ID" value="GAU89359.1"/>
    <property type="molecule type" value="Genomic_DNA"/>
</dbReference>
<dbReference type="Proteomes" id="UP000186922">
    <property type="component" value="Unassembled WGS sequence"/>
</dbReference>
<comment type="caution">
    <text evidence="2">The sequence shown here is derived from an EMBL/GenBank/DDBJ whole genome shotgun (WGS) entry which is preliminary data.</text>
</comment>
<keyword evidence="1" id="KW-0732">Signal</keyword>
<name>A0A1D1UI20_RAMVA</name>
<evidence type="ECO:0008006" key="4">
    <source>
        <dbReference type="Google" id="ProtNLM"/>
    </source>
</evidence>
<accession>A0A1D1UI20</accession>
<feature type="chain" id="PRO_5008897248" description="Secreted protein" evidence="1">
    <location>
        <begin position="35"/>
        <end position="112"/>
    </location>
</feature>
<feature type="signal peptide" evidence="1">
    <location>
        <begin position="1"/>
        <end position="34"/>
    </location>
</feature>
<reference evidence="2 3" key="1">
    <citation type="journal article" date="2016" name="Nat. Commun.">
        <title>Extremotolerant tardigrade genome and improved radiotolerance of human cultured cells by tardigrade-unique protein.</title>
        <authorList>
            <person name="Hashimoto T."/>
            <person name="Horikawa D.D."/>
            <person name="Saito Y."/>
            <person name="Kuwahara H."/>
            <person name="Kozuka-Hata H."/>
            <person name="Shin-I T."/>
            <person name="Minakuchi Y."/>
            <person name="Ohishi K."/>
            <person name="Motoyama A."/>
            <person name="Aizu T."/>
            <person name="Enomoto A."/>
            <person name="Kondo K."/>
            <person name="Tanaka S."/>
            <person name="Hara Y."/>
            <person name="Koshikawa S."/>
            <person name="Sagara H."/>
            <person name="Miura T."/>
            <person name="Yokobori S."/>
            <person name="Miyagawa K."/>
            <person name="Suzuki Y."/>
            <person name="Kubo T."/>
            <person name="Oyama M."/>
            <person name="Kohara Y."/>
            <person name="Fujiyama A."/>
            <person name="Arakawa K."/>
            <person name="Katayama T."/>
            <person name="Toyoda A."/>
            <person name="Kunieda T."/>
        </authorList>
    </citation>
    <scope>NUCLEOTIDE SEQUENCE [LARGE SCALE GENOMIC DNA]</scope>
    <source>
        <strain evidence="2 3">YOKOZUNA-1</strain>
    </source>
</reference>
<gene>
    <name evidence="2" type="primary">RvY_01916-1</name>
    <name evidence="2" type="synonym">RvY_01916.1</name>
    <name evidence="2" type="ORF">RvY_01916</name>
</gene>